<evidence type="ECO:0000256" key="5">
    <source>
        <dbReference type="ARBA" id="ARBA00023315"/>
    </source>
</evidence>
<comment type="cofactor">
    <cofactor evidence="7">
        <name>Fe(2+)</name>
        <dbReference type="ChEBI" id="CHEBI:29033"/>
    </cofactor>
    <text evidence="7">Binds 1 Fe(2+) ion per subunit.</text>
</comment>
<comment type="subcellular location">
    <subcellularLocation>
        <location evidence="7">Cytoplasm</location>
    </subcellularLocation>
</comment>
<evidence type="ECO:0000313" key="9">
    <source>
        <dbReference type="EMBL" id="SMF46282.1"/>
    </source>
</evidence>
<feature type="domain" description="Gcp-like" evidence="8">
    <location>
        <begin position="23"/>
        <end position="308"/>
    </location>
</feature>
<dbReference type="CDD" id="cd24133">
    <property type="entry name" value="ASKHA_NBD_TsaD_bac"/>
    <property type="match status" value="1"/>
</dbReference>
<dbReference type="SUPFAM" id="SSF53067">
    <property type="entry name" value="Actin-like ATPase domain"/>
    <property type="match status" value="1"/>
</dbReference>
<dbReference type="EC" id="2.3.1.234" evidence="7"/>
<keyword evidence="1 7" id="KW-0808">Transferase</keyword>
<dbReference type="PRINTS" id="PR00789">
    <property type="entry name" value="OSIALOPTASE"/>
</dbReference>
<evidence type="ECO:0000256" key="6">
    <source>
        <dbReference type="ARBA" id="ARBA00048117"/>
    </source>
</evidence>
<dbReference type="AlphaFoldDB" id="A0A1Y6CCT1"/>
<dbReference type="FunFam" id="3.30.420.40:FF:000012">
    <property type="entry name" value="tRNA N6-adenosine threonylcarbamoyltransferase"/>
    <property type="match status" value="1"/>
</dbReference>
<gene>
    <name evidence="7" type="primary">tsaD</name>
    <name evidence="9" type="ORF">SAMN06296036_11436</name>
</gene>
<protein>
    <recommendedName>
        <fullName evidence="7">tRNA N6-adenosine threonylcarbamoyltransferase</fullName>
        <ecNumber evidence="7">2.3.1.234</ecNumber>
    </recommendedName>
    <alternativeName>
        <fullName evidence="7">N6-L-threonylcarbamoyladenine synthase</fullName>
        <shortName evidence="7">t(6)A synthase</shortName>
    </alternativeName>
    <alternativeName>
        <fullName evidence="7">t(6)A37 threonylcarbamoyladenosine biosynthesis protein TsaD</fullName>
    </alternativeName>
    <alternativeName>
        <fullName evidence="7">tRNA threonylcarbamoyladenosine biosynthesis protein TsaD</fullName>
    </alternativeName>
</protein>
<keyword evidence="5 7" id="KW-0012">Acyltransferase</keyword>
<comment type="function">
    <text evidence="7">Required for the formation of a threonylcarbamoyl group on adenosine at position 37 (t(6)A37) in tRNAs that read codons beginning with adenine. Is involved in the transfer of the threonylcarbamoyl moiety of threonylcarbamoyl-AMP (TC-AMP) to the N6 group of A37, together with TsaE and TsaB. TsaD likely plays a direct catalytic role in this reaction.</text>
</comment>
<feature type="binding site" evidence="7">
    <location>
        <position position="302"/>
    </location>
    <ligand>
        <name>Fe cation</name>
        <dbReference type="ChEBI" id="CHEBI:24875"/>
    </ligand>
</feature>
<keyword evidence="10" id="KW-1185">Reference proteome</keyword>
<comment type="catalytic activity">
    <reaction evidence="6 7">
        <text>L-threonylcarbamoyladenylate + adenosine(37) in tRNA = N(6)-L-threonylcarbamoyladenosine(37) in tRNA + AMP + H(+)</text>
        <dbReference type="Rhea" id="RHEA:37059"/>
        <dbReference type="Rhea" id="RHEA-COMP:10162"/>
        <dbReference type="Rhea" id="RHEA-COMP:10163"/>
        <dbReference type="ChEBI" id="CHEBI:15378"/>
        <dbReference type="ChEBI" id="CHEBI:73682"/>
        <dbReference type="ChEBI" id="CHEBI:74411"/>
        <dbReference type="ChEBI" id="CHEBI:74418"/>
        <dbReference type="ChEBI" id="CHEBI:456215"/>
        <dbReference type="EC" id="2.3.1.234"/>
    </reaction>
</comment>
<evidence type="ECO:0000256" key="2">
    <source>
        <dbReference type="ARBA" id="ARBA00022694"/>
    </source>
</evidence>
<reference evidence="10" key="1">
    <citation type="submission" date="2017-04" db="EMBL/GenBank/DDBJ databases">
        <authorList>
            <person name="Varghese N."/>
            <person name="Submissions S."/>
        </authorList>
    </citation>
    <scope>NUCLEOTIDE SEQUENCE [LARGE SCALE GENOMIC DNA]</scope>
    <source>
        <strain evidence="10">RKEM611</strain>
    </source>
</reference>
<feature type="binding site" evidence="7">
    <location>
        <position position="111"/>
    </location>
    <ligand>
        <name>Fe cation</name>
        <dbReference type="ChEBI" id="CHEBI:24875"/>
    </ligand>
</feature>
<keyword evidence="2 7" id="KW-0819">tRNA processing</keyword>
<dbReference type="RefSeq" id="WP_132321537.1">
    <property type="nucleotide sequence ID" value="NZ_FWZT01000014.1"/>
</dbReference>
<dbReference type="GO" id="GO:0005506">
    <property type="term" value="F:iron ion binding"/>
    <property type="evidence" value="ECO:0007669"/>
    <property type="project" value="UniProtKB-UniRule"/>
</dbReference>
<dbReference type="InterPro" id="IPR017861">
    <property type="entry name" value="KAE1/TsaD"/>
</dbReference>
<comment type="similarity">
    <text evidence="7">Belongs to the KAE1 / TsaD family.</text>
</comment>
<accession>A0A1Y6CCT1</accession>
<dbReference type="GO" id="GO:0005737">
    <property type="term" value="C:cytoplasm"/>
    <property type="evidence" value="ECO:0007669"/>
    <property type="project" value="UniProtKB-SubCell"/>
</dbReference>
<feature type="binding site" evidence="7">
    <location>
        <position position="170"/>
    </location>
    <ligand>
        <name>substrate</name>
    </ligand>
</feature>
<dbReference type="InterPro" id="IPR022450">
    <property type="entry name" value="TsaD"/>
</dbReference>
<name>A0A1Y6CCT1_9BACT</name>
<dbReference type="InterPro" id="IPR043129">
    <property type="entry name" value="ATPase_NBD"/>
</dbReference>
<evidence type="ECO:0000256" key="3">
    <source>
        <dbReference type="ARBA" id="ARBA00022723"/>
    </source>
</evidence>
<dbReference type="EMBL" id="FWZT01000014">
    <property type="protein sequence ID" value="SMF46282.1"/>
    <property type="molecule type" value="Genomic_DNA"/>
</dbReference>
<dbReference type="GO" id="GO:0061711">
    <property type="term" value="F:tRNA N(6)-L-threonylcarbamoyladenine synthase activity"/>
    <property type="evidence" value="ECO:0007669"/>
    <property type="project" value="UniProtKB-EC"/>
</dbReference>
<evidence type="ECO:0000256" key="4">
    <source>
        <dbReference type="ARBA" id="ARBA00023004"/>
    </source>
</evidence>
<dbReference type="Proteomes" id="UP000192907">
    <property type="component" value="Unassembled WGS sequence"/>
</dbReference>
<proteinExistence type="inferred from homology"/>
<evidence type="ECO:0000313" key="10">
    <source>
        <dbReference type="Proteomes" id="UP000192907"/>
    </source>
</evidence>
<evidence type="ECO:0000259" key="8">
    <source>
        <dbReference type="Pfam" id="PF00814"/>
    </source>
</evidence>
<dbReference type="NCBIfam" id="TIGR00329">
    <property type="entry name" value="gcp_kae1"/>
    <property type="match status" value="1"/>
</dbReference>
<dbReference type="Pfam" id="PF00814">
    <property type="entry name" value="TsaD"/>
    <property type="match status" value="1"/>
</dbReference>
<feature type="binding site" evidence="7">
    <location>
        <position position="183"/>
    </location>
    <ligand>
        <name>substrate</name>
    </ligand>
</feature>
<feature type="binding site" evidence="7">
    <location>
        <position position="277"/>
    </location>
    <ligand>
        <name>substrate</name>
    </ligand>
</feature>
<dbReference type="NCBIfam" id="TIGR03723">
    <property type="entry name" value="T6A_TsaD_YgjD"/>
    <property type="match status" value="1"/>
</dbReference>
<dbReference type="Gene3D" id="3.30.420.40">
    <property type="match status" value="2"/>
</dbReference>
<keyword evidence="4 7" id="KW-0408">Iron</keyword>
<feature type="binding site" evidence="7">
    <location>
        <begin position="137"/>
        <end position="141"/>
    </location>
    <ligand>
        <name>substrate</name>
    </ligand>
</feature>
<dbReference type="HAMAP" id="MF_01445">
    <property type="entry name" value="TsaD"/>
    <property type="match status" value="1"/>
</dbReference>
<dbReference type="InterPro" id="IPR000905">
    <property type="entry name" value="Gcp-like_dom"/>
</dbReference>
<sequence>MLVLGIESSCDETAAAVVEDGRKVLSSQVFSQIETHKVFGGVVPEIAAREHLKVIQPMVQAALDEASCTLEDIDAIAVTQGPGLVGALLVGITYAKGLALGTGKPLIPVNHVHAHIHGALLGLDAPLESLFPGLALVVSGGHTNIYYMANPTDFELLAQTIDDACGESFDKVAKLFGLGYPGGPRIEALAKQGNPNHFQMPRMVEEKKRLLFSYSGLKTHMVNLRHRNKGVFTDEETADLCAAFQEEALGQLVRKLESALALKPASSILVAGGVAANQRFRAMVDEAINVPVYFPHLRYCSDNAAMIAALGYHQFNTQTHPQSVFSDYDWDAFSRYHR</sequence>
<evidence type="ECO:0000256" key="7">
    <source>
        <dbReference type="HAMAP-Rule" id="MF_01445"/>
    </source>
</evidence>
<dbReference type="OrthoDB" id="5288788at2"/>
<keyword evidence="7" id="KW-0963">Cytoplasm</keyword>
<feature type="binding site" evidence="7">
    <location>
        <position position="187"/>
    </location>
    <ligand>
        <name>substrate</name>
    </ligand>
</feature>
<feature type="binding site" evidence="7">
    <location>
        <position position="115"/>
    </location>
    <ligand>
        <name>Fe cation</name>
        <dbReference type="ChEBI" id="CHEBI:24875"/>
    </ligand>
</feature>
<keyword evidence="3 7" id="KW-0479">Metal-binding</keyword>
<dbReference type="STRING" id="1513793.SAMN06296036_11436"/>
<dbReference type="PANTHER" id="PTHR11735:SF6">
    <property type="entry name" value="TRNA N6-ADENOSINE THREONYLCARBAMOYLTRANSFERASE, MITOCHONDRIAL"/>
    <property type="match status" value="1"/>
</dbReference>
<organism evidence="9 10">
    <name type="scientific">Pseudobacteriovorax antillogorgiicola</name>
    <dbReference type="NCBI Taxonomy" id="1513793"/>
    <lineage>
        <taxon>Bacteria</taxon>
        <taxon>Pseudomonadati</taxon>
        <taxon>Bdellovibrionota</taxon>
        <taxon>Oligoflexia</taxon>
        <taxon>Oligoflexales</taxon>
        <taxon>Pseudobacteriovoracaceae</taxon>
        <taxon>Pseudobacteriovorax</taxon>
    </lineage>
</organism>
<dbReference type="PANTHER" id="PTHR11735">
    <property type="entry name" value="TRNA N6-ADENOSINE THREONYLCARBAMOYLTRANSFERASE"/>
    <property type="match status" value="1"/>
</dbReference>
<evidence type="ECO:0000256" key="1">
    <source>
        <dbReference type="ARBA" id="ARBA00022679"/>
    </source>
</evidence>
<dbReference type="GO" id="GO:0002949">
    <property type="term" value="P:tRNA threonylcarbamoyladenosine modification"/>
    <property type="evidence" value="ECO:0007669"/>
    <property type="project" value="UniProtKB-UniRule"/>
</dbReference>